<dbReference type="EMBL" id="CP003156">
    <property type="protein sequence ID" value="AEV34169.1"/>
    <property type="molecule type" value="Genomic_DNA"/>
</dbReference>
<dbReference type="RefSeq" id="WP_014203516.1">
    <property type="nucleotide sequence ID" value="NC_016599.1"/>
</dbReference>
<dbReference type="KEGG" id="oho:Oweho_3218"/>
<reference evidence="2 3" key="1">
    <citation type="journal article" date="2012" name="Stand. Genomic Sci.">
        <title>Genome sequence of the orange-pigmented seawater bacterium Owenweeksia hongkongensis type strain (UST20020801(T)).</title>
        <authorList>
            <person name="Riedel T."/>
            <person name="Held B."/>
            <person name="Nolan M."/>
            <person name="Lucas S."/>
            <person name="Lapidus A."/>
            <person name="Tice H."/>
            <person name="Del Rio T.G."/>
            <person name="Cheng J.F."/>
            <person name="Han C."/>
            <person name="Tapia R."/>
            <person name="Goodwin L.A."/>
            <person name="Pitluck S."/>
            <person name="Liolios K."/>
            <person name="Mavromatis K."/>
            <person name="Pagani I."/>
            <person name="Ivanova N."/>
            <person name="Mikhailova N."/>
            <person name="Pati A."/>
            <person name="Chen A."/>
            <person name="Palaniappan K."/>
            <person name="Rohde M."/>
            <person name="Tindall B.J."/>
            <person name="Detter J.C."/>
            <person name="Goker M."/>
            <person name="Woyke T."/>
            <person name="Bristow J."/>
            <person name="Eisen J.A."/>
            <person name="Markowitz V."/>
            <person name="Hugenholtz P."/>
            <person name="Klenk H.P."/>
            <person name="Kyrpides N.C."/>
        </authorList>
    </citation>
    <scope>NUCLEOTIDE SEQUENCE</scope>
    <source>
        <strain evidence="3">DSM 17368 / JCM 12287 / NRRL B-23963</strain>
    </source>
</reference>
<evidence type="ECO:0000256" key="1">
    <source>
        <dbReference type="SAM" id="SignalP"/>
    </source>
</evidence>
<feature type="signal peptide" evidence="1">
    <location>
        <begin position="1"/>
        <end position="21"/>
    </location>
</feature>
<dbReference type="Proteomes" id="UP000005631">
    <property type="component" value="Chromosome"/>
</dbReference>
<dbReference type="HOGENOM" id="CLU_298578_0_0_10"/>
<evidence type="ECO:0000313" key="3">
    <source>
        <dbReference type="Proteomes" id="UP000005631"/>
    </source>
</evidence>
<proteinExistence type="predicted"/>
<organism evidence="2 3">
    <name type="scientific">Owenweeksia hongkongensis (strain DSM 17368 / CIP 108786 / JCM 12287 / NRRL B-23963 / UST20020801)</name>
    <dbReference type="NCBI Taxonomy" id="926562"/>
    <lineage>
        <taxon>Bacteria</taxon>
        <taxon>Pseudomonadati</taxon>
        <taxon>Bacteroidota</taxon>
        <taxon>Flavobacteriia</taxon>
        <taxon>Flavobacteriales</taxon>
        <taxon>Owenweeksiaceae</taxon>
        <taxon>Owenweeksia</taxon>
    </lineage>
</organism>
<feature type="chain" id="PRO_5003515585" evidence="1">
    <location>
        <begin position="22"/>
        <end position="1006"/>
    </location>
</feature>
<sequence>MNTIKILAFTICLILGSQAFAQEGNSPPEKKMREQNFYDVALFLDTADFESYFKTTNYIMPADSLLYWVMQVKLGNISADDADADPTNEIQSLAQTIAINDTLPSGADIYSKDDFSIYSQFELGFSGQNDVAITSTSENVSLNAPNGIIRATTDLELNTGLILPDGKEIRDSNDLGSGASYDDTALNDTAAAHLARIEALEANPGSEKGLISASRISGNLYIRTPFNTTTDLVHRWQEVGVNVSPNYTGVKFLDKTTELTVASFNAADWAASFSDNVAPIWFDEFGTTSGNHGFLLSVITLRAPTPTHTKDYSDIGSVYSDGTHEWYIVDVPDNTTLVLYSKTFNDGNGFTLDRSASADGLLVHQSGGTNTGAVYWGSRSFNQLFPVHKNVVNKFLIDGKEIANDGTWYGERIKVVSNYDIVDLRYIPTDTPFTPTNADSLVGVSSVVTYDASGSSEWDYTFNFYSPWFIDLFGINQAQYLSATNTDSILAYLPDVDTLNGYDFANVENITTLTGTEFNFTKANSPDTTKPANRYIQIAKKTSGERIVGMAEGFAFTSGQTKPSIRGRENEQYWQIATSKKSYPRAISRYDTEENPLIELKGYFSFFDPETNPNFTSVYLSKENNSYILFIDAHDSVHNQKVVVPEIVNGYFLGTVSNKGSLSVVSDPYINNNVVYVTGKGYLILKCTPQEDGASDFIITGNEPAFNGWDKNASDNLRNTGPQIGDGNYTFTGRLTQGSTTPTNINGGYYTTVMSVVSGVWPRRIGWYNTADSGVSYKGGEFGISGTNANVDYMYICPLGTNKDVSQYLNPLNTKFYPSGDVEFPANITSDTLFGKVSIDNVYGDVISELYVDSIKQFVVDSIGVEIGAKIDTGQVFSIANVQFLQDSITFLHSYIKKLDFIPKDVTTTRNLDLSDGWRTLRSEGGGNIITINDNLGFDVNTRIIIQARYGGDLEILAGSNVKINNSAAGTGGMLLESTSEGVQTRVMMYEGEDGSGNSLFSISNE</sequence>
<accession>G8R3T2</accession>
<dbReference type="STRING" id="926562.Oweho_3218"/>
<dbReference type="OrthoDB" id="10021544at2"/>
<keyword evidence="3" id="KW-1185">Reference proteome</keyword>
<keyword evidence="1" id="KW-0732">Signal</keyword>
<dbReference type="AlphaFoldDB" id="G8R3T2"/>
<protein>
    <submittedName>
        <fullName evidence="2">Uncharacterized protein</fullName>
    </submittedName>
</protein>
<name>G8R3T2_OWEHD</name>
<evidence type="ECO:0000313" key="2">
    <source>
        <dbReference type="EMBL" id="AEV34169.1"/>
    </source>
</evidence>
<gene>
    <name evidence="2" type="ordered locus">Oweho_3218</name>
</gene>